<evidence type="ECO:0000256" key="9">
    <source>
        <dbReference type="ARBA" id="ARBA00023121"/>
    </source>
</evidence>
<evidence type="ECO:0000256" key="4">
    <source>
        <dbReference type="ARBA" id="ARBA00008233"/>
    </source>
</evidence>
<evidence type="ECO:0000256" key="8">
    <source>
        <dbReference type="ARBA" id="ARBA00023054"/>
    </source>
</evidence>
<evidence type="ECO:0000256" key="10">
    <source>
        <dbReference type="ARBA" id="ARBA00023128"/>
    </source>
</evidence>
<sequence length="136" mass="15296">NAQLLAKKEQVKRILVTPSQGGGGTNAQVQLESAISMFLRRTEVMTQLWATLYDYPCLKTCQGLLQYIKDSVRLTWALCNQCPGCVLEYEERSFRSDLHVRAQTADVNSNRITTYLWPALVNSADNSCLHKSVVIT</sequence>
<keyword evidence="11" id="KW-0472">Membrane</keyword>
<dbReference type="PANTHER" id="PTHR21771">
    <property type="entry name" value="MITOCHONDRIA-EATING PROTEIN-RELATED"/>
    <property type="match status" value="1"/>
</dbReference>
<evidence type="ECO:0000313" key="15">
    <source>
        <dbReference type="Proteomes" id="UP001558652"/>
    </source>
</evidence>
<dbReference type="Proteomes" id="UP001558652">
    <property type="component" value="Unassembled WGS sequence"/>
</dbReference>
<evidence type="ECO:0000256" key="7">
    <source>
        <dbReference type="ARBA" id="ARBA00022787"/>
    </source>
</evidence>
<evidence type="ECO:0000256" key="1">
    <source>
        <dbReference type="ARBA" id="ARBA00004294"/>
    </source>
</evidence>
<dbReference type="AlphaFoldDB" id="A0ABD0YQU5"/>
<dbReference type="GO" id="GO:0005741">
    <property type="term" value="C:mitochondrial outer membrane"/>
    <property type="evidence" value="ECO:0007669"/>
    <property type="project" value="UniProtKB-SubCell"/>
</dbReference>
<proteinExistence type="inferred from homology"/>
<comment type="subcellular location">
    <subcellularLocation>
        <location evidence="3">Cytoplasm</location>
    </subcellularLocation>
    <subcellularLocation>
        <location evidence="2">Mitochondrion matrix</location>
    </subcellularLocation>
    <subcellularLocation>
        <location evidence="1">Mitochondrion outer membrane</location>
    </subcellularLocation>
</comment>
<organism evidence="14 15">
    <name type="scientific">Ranatra chinensis</name>
    <dbReference type="NCBI Taxonomy" id="642074"/>
    <lineage>
        <taxon>Eukaryota</taxon>
        <taxon>Metazoa</taxon>
        <taxon>Ecdysozoa</taxon>
        <taxon>Arthropoda</taxon>
        <taxon>Hexapoda</taxon>
        <taxon>Insecta</taxon>
        <taxon>Pterygota</taxon>
        <taxon>Neoptera</taxon>
        <taxon>Paraneoptera</taxon>
        <taxon>Hemiptera</taxon>
        <taxon>Heteroptera</taxon>
        <taxon>Panheteroptera</taxon>
        <taxon>Nepomorpha</taxon>
        <taxon>Nepidae</taxon>
        <taxon>Ranatrinae</taxon>
        <taxon>Ranatra</taxon>
    </lineage>
</organism>
<reference evidence="14 15" key="1">
    <citation type="submission" date="2024-07" db="EMBL/GenBank/DDBJ databases">
        <title>Chromosome-level genome assembly of the water stick insect Ranatra chinensis (Heteroptera: Nepidae).</title>
        <authorList>
            <person name="Liu X."/>
        </authorList>
    </citation>
    <scope>NUCLEOTIDE SEQUENCE [LARGE SCALE GENOMIC DNA]</scope>
    <source>
        <strain evidence="14">Cailab_2021Rc</strain>
        <tissue evidence="14">Muscle</tissue>
    </source>
</reference>
<evidence type="ECO:0000256" key="2">
    <source>
        <dbReference type="ARBA" id="ARBA00004305"/>
    </source>
</evidence>
<protein>
    <recommendedName>
        <fullName evidence="5">Mitochondria-eating protein</fullName>
    </recommendedName>
    <alternativeName>
        <fullName evidence="12">Spermatogenesis-associated protein 18</fullName>
    </alternativeName>
</protein>
<dbReference type="InterPro" id="IPR026169">
    <property type="entry name" value="MIEAP"/>
</dbReference>
<evidence type="ECO:0000256" key="12">
    <source>
        <dbReference type="ARBA" id="ARBA00032687"/>
    </source>
</evidence>
<keyword evidence="6" id="KW-0963">Cytoplasm</keyword>
<comment type="similarity">
    <text evidence="4">Belongs to the MIEAP family.</text>
</comment>
<feature type="domain" description="Mitochondria-eating protein C-terminal" evidence="13">
    <location>
        <begin position="4"/>
        <end position="136"/>
    </location>
</feature>
<evidence type="ECO:0000256" key="3">
    <source>
        <dbReference type="ARBA" id="ARBA00004496"/>
    </source>
</evidence>
<evidence type="ECO:0000259" key="13">
    <source>
        <dbReference type="Pfam" id="PF16026"/>
    </source>
</evidence>
<name>A0ABD0YQU5_9HEMI</name>
<comment type="caution">
    <text evidence="14">The sequence shown here is derived from an EMBL/GenBank/DDBJ whole genome shotgun (WGS) entry which is preliminary data.</text>
</comment>
<dbReference type="EMBL" id="JBFDAA010000004">
    <property type="protein sequence ID" value="KAL1138317.1"/>
    <property type="molecule type" value="Genomic_DNA"/>
</dbReference>
<dbReference type="GO" id="GO:0005759">
    <property type="term" value="C:mitochondrial matrix"/>
    <property type="evidence" value="ECO:0007669"/>
    <property type="project" value="UniProtKB-SubCell"/>
</dbReference>
<dbReference type="PANTHER" id="PTHR21771:SF1">
    <property type="entry name" value="MITOCHONDRIA-EATING PROTEIN"/>
    <property type="match status" value="1"/>
</dbReference>
<evidence type="ECO:0000313" key="14">
    <source>
        <dbReference type="EMBL" id="KAL1138317.1"/>
    </source>
</evidence>
<accession>A0ABD0YQU5</accession>
<dbReference type="Pfam" id="PF16026">
    <property type="entry name" value="MIEAP"/>
    <property type="match status" value="1"/>
</dbReference>
<feature type="non-terminal residue" evidence="14">
    <location>
        <position position="1"/>
    </location>
</feature>
<keyword evidence="15" id="KW-1185">Reference proteome</keyword>
<gene>
    <name evidence="14" type="ORF">AAG570_010005</name>
</gene>
<keyword evidence="7" id="KW-1000">Mitochondrion outer membrane</keyword>
<evidence type="ECO:0000256" key="6">
    <source>
        <dbReference type="ARBA" id="ARBA00022490"/>
    </source>
</evidence>
<evidence type="ECO:0000256" key="11">
    <source>
        <dbReference type="ARBA" id="ARBA00023136"/>
    </source>
</evidence>
<evidence type="ECO:0000256" key="5">
    <source>
        <dbReference type="ARBA" id="ARBA00019863"/>
    </source>
</evidence>
<dbReference type="InterPro" id="IPR031981">
    <property type="entry name" value="MIEAP_C"/>
</dbReference>
<keyword evidence="8" id="KW-0175">Coiled coil</keyword>
<keyword evidence="9" id="KW-0446">Lipid-binding</keyword>
<dbReference type="GO" id="GO:0008289">
    <property type="term" value="F:lipid binding"/>
    <property type="evidence" value="ECO:0007669"/>
    <property type="project" value="UniProtKB-KW"/>
</dbReference>
<keyword evidence="10" id="KW-0496">Mitochondrion</keyword>